<organism evidence="3 4">
    <name type="scientific">Syncephalastrum racemosum</name>
    <name type="common">Filamentous fungus</name>
    <dbReference type="NCBI Taxonomy" id="13706"/>
    <lineage>
        <taxon>Eukaryota</taxon>
        <taxon>Fungi</taxon>
        <taxon>Fungi incertae sedis</taxon>
        <taxon>Mucoromycota</taxon>
        <taxon>Mucoromycotina</taxon>
        <taxon>Mucoromycetes</taxon>
        <taxon>Mucorales</taxon>
        <taxon>Syncephalastraceae</taxon>
        <taxon>Syncephalastrum</taxon>
    </lineage>
</organism>
<dbReference type="Gene3D" id="2.60.40.640">
    <property type="match status" value="2"/>
</dbReference>
<evidence type="ECO:0000313" key="4">
    <source>
        <dbReference type="Proteomes" id="UP000242180"/>
    </source>
</evidence>
<dbReference type="SUPFAM" id="SSF81296">
    <property type="entry name" value="E set domains"/>
    <property type="match status" value="2"/>
</dbReference>
<feature type="compositionally biased region" description="Polar residues" evidence="1">
    <location>
        <begin position="385"/>
        <end position="395"/>
    </location>
</feature>
<dbReference type="AlphaFoldDB" id="A0A1X2HFK8"/>
<feature type="region of interest" description="Disordered" evidence="1">
    <location>
        <begin position="517"/>
        <end position="657"/>
    </location>
</feature>
<comment type="caution">
    <text evidence="3">The sequence shown here is derived from an EMBL/GenBank/DDBJ whole genome shotgun (WGS) entry which is preliminary data.</text>
</comment>
<feature type="compositionally biased region" description="Low complexity" evidence="1">
    <location>
        <begin position="519"/>
        <end position="553"/>
    </location>
</feature>
<dbReference type="PANTHER" id="PTHR11188">
    <property type="entry name" value="ARRESTIN DOMAIN CONTAINING PROTEIN"/>
    <property type="match status" value="1"/>
</dbReference>
<feature type="compositionally biased region" description="Polar residues" evidence="1">
    <location>
        <begin position="352"/>
        <end position="370"/>
    </location>
</feature>
<dbReference type="OrthoDB" id="7785529at2759"/>
<feature type="compositionally biased region" description="Low complexity" evidence="1">
    <location>
        <begin position="371"/>
        <end position="384"/>
    </location>
</feature>
<dbReference type="Pfam" id="PF00339">
    <property type="entry name" value="Arrestin_N"/>
    <property type="match status" value="1"/>
</dbReference>
<feature type="domain" description="Arrestin C-terminal-like" evidence="2">
    <location>
        <begin position="171"/>
        <end position="307"/>
    </location>
</feature>
<name>A0A1X2HFK8_SYNRA</name>
<accession>A0A1X2HFK8</accession>
<keyword evidence="4" id="KW-1185">Reference proteome</keyword>
<sequence>MRPRIRSNTKTLDIRLFDEKFYFPGETIKGAVIVHPKSPTKTNHIRLTFAGEVFLNIKEKESISLFEKTELIQVSDAPGKTHVLEPKEHTFLFEFQVPDGLDLPSSMEFGKKKAHIRYSLTAIHDRPMVPETLSAKAEYSVPILEFVDITASQFTRSREQAGNFTLGKGSKTHQCQVKATIPRFGFTRGDIIPLSIFIRHYTALTRNKAVKVDLLRCVDFASTKNVFGKEDVLKSMEHDVDITEAANYTQLLRTQFLIPTSTPPSIQYRGKIVKVQYKLRVHVYVNEKKSNVESQSVDLPITIGTWPRAAVPIDDEDESEQMLIMDDDTDSEPRPSLSSQRPSYESHRRNRSSASLSTITMTMRNTHLTDSSSISPSNNSNNNNGVIRSDSNVSRTSDRSRHSVASWRSSQSFDQPPPTLSRNLSSTTNHSATDLQQPQQPQHQRQLSNGSAVNLAIGASFLNRSSSTPDLLIHPPGVSGPTSGTDPYASDRMMQAAYDYRNPQQRHSKTLPTYAYNNQHHQPQQPQPQAQPQYHPQQPYQYHLQQQQQQQQQFATTSTPPPIPENVPTHILQPMASTSASTATSSYSSAYRNNQSPPAPPSAPSSSTYPVQQQQQRSPHRNYNYSYYDDGLSDTEQPQDNGLSDSDDSDDDGDLLRIIEKKKKQAEREMRRKQRMMFTVAE</sequence>
<proteinExistence type="predicted"/>
<reference evidence="3 4" key="1">
    <citation type="submission" date="2016-07" db="EMBL/GenBank/DDBJ databases">
        <title>Pervasive Adenine N6-methylation of Active Genes in Fungi.</title>
        <authorList>
            <consortium name="DOE Joint Genome Institute"/>
            <person name="Mondo S.J."/>
            <person name="Dannebaum R.O."/>
            <person name="Kuo R.C."/>
            <person name="Labutti K."/>
            <person name="Haridas S."/>
            <person name="Kuo A."/>
            <person name="Salamov A."/>
            <person name="Ahrendt S.R."/>
            <person name="Lipzen A."/>
            <person name="Sullivan W."/>
            <person name="Andreopoulos W.B."/>
            <person name="Clum A."/>
            <person name="Lindquist E."/>
            <person name="Daum C."/>
            <person name="Ramamoorthy G.K."/>
            <person name="Gryganskyi A."/>
            <person name="Culley D."/>
            <person name="Magnuson J.K."/>
            <person name="James T.Y."/>
            <person name="O'Malley M.A."/>
            <person name="Stajich J.E."/>
            <person name="Spatafora J.W."/>
            <person name="Visel A."/>
            <person name="Grigoriev I.V."/>
        </authorList>
    </citation>
    <scope>NUCLEOTIDE SEQUENCE [LARGE SCALE GENOMIC DNA]</scope>
    <source>
        <strain evidence="3 4">NRRL 2496</strain>
    </source>
</reference>
<dbReference type="InterPro" id="IPR050357">
    <property type="entry name" value="Arrestin_domain-protein"/>
</dbReference>
<dbReference type="InterPro" id="IPR014756">
    <property type="entry name" value="Ig_E-set"/>
</dbReference>
<dbReference type="GO" id="GO:0005737">
    <property type="term" value="C:cytoplasm"/>
    <property type="evidence" value="ECO:0007669"/>
    <property type="project" value="TreeGrafter"/>
</dbReference>
<dbReference type="Proteomes" id="UP000242180">
    <property type="component" value="Unassembled WGS sequence"/>
</dbReference>
<feature type="compositionally biased region" description="Low complexity" evidence="1">
    <location>
        <begin position="436"/>
        <end position="446"/>
    </location>
</feature>
<dbReference type="PANTHER" id="PTHR11188:SF17">
    <property type="entry name" value="FI21816P1"/>
    <property type="match status" value="1"/>
</dbReference>
<dbReference type="GO" id="GO:0015031">
    <property type="term" value="P:protein transport"/>
    <property type="evidence" value="ECO:0007669"/>
    <property type="project" value="TreeGrafter"/>
</dbReference>
<evidence type="ECO:0000259" key="2">
    <source>
        <dbReference type="SMART" id="SM01017"/>
    </source>
</evidence>
<dbReference type="InterPro" id="IPR011021">
    <property type="entry name" value="Arrestin-like_N"/>
</dbReference>
<feature type="region of interest" description="Disordered" evidence="1">
    <location>
        <begin position="468"/>
        <end position="489"/>
    </location>
</feature>
<evidence type="ECO:0000256" key="1">
    <source>
        <dbReference type="SAM" id="MobiDB-lite"/>
    </source>
</evidence>
<feature type="compositionally biased region" description="Polar residues" evidence="1">
    <location>
        <begin position="406"/>
        <end position="435"/>
    </location>
</feature>
<dbReference type="SMART" id="SM01017">
    <property type="entry name" value="Arrestin_C"/>
    <property type="match status" value="1"/>
</dbReference>
<dbReference type="InterPro" id="IPR014752">
    <property type="entry name" value="Arrestin-like_C"/>
</dbReference>
<dbReference type="EMBL" id="MCGN01000004">
    <property type="protein sequence ID" value="ORY97697.1"/>
    <property type="molecule type" value="Genomic_DNA"/>
</dbReference>
<dbReference type="InParanoid" id="A0A1X2HFK8"/>
<feature type="compositionally biased region" description="Basic residues" evidence="1">
    <location>
        <begin position="663"/>
        <end position="675"/>
    </location>
</feature>
<dbReference type="STRING" id="13706.A0A1X2HFK8"/>
<dbReference type="InterPro" id="IPR011022">
    <property type="entry name" value="Arrestin_C-like"/>
</dbReference>
<feature type="region of interest" description="Disordered" evidence="1">
    <location>
        <begin position="663"/>
        <end position="682"/>
    </location>
</feature>
<gene>
    <name evidence="3" type="ORF">BCR43DRAFT_490211</name>
</gene>
<evidence type="ECO:0000313" key="3">
    <source>
        <dbReference type="EMBL" id="ORY97697.1"/>
    </source>
</evidence>
<feature type="compositionally biased region" description="Polar residues" evidence="1">
    <location>
        <begin position="608"/>
        <end position="625"/>
    </location>
</feature>
<feature type="region of interest" description="Disordered" evidence="1">
    <location>
        <begin position="326"/>
        <end position="449"/>
    </location>
</feature>
<dbReference type="OMA" id="RIHYKIR"/>
<dbReference type="Pfam" id="PF02752">
    <property type="entry name" value="Arrestin_C"/>
    <property type="match status" value="1"/>
</dbReference>
<protein>
    <recommendedName>
        <fullName evidence="2">Arrestin C-terminal-like domain-containing protein</fullName>
    </recommendedName>
</protein>
<feature type="compositionally biased region" description="Low complexity" evidence="1">
    <location>
        <begin position="576"/>
        <end position="591"/>
    </location>
</feature>